<evidence type="ECO:0000256" key="16">
    <source>
        <dbReference type="ARBA" id="ARBA00023209"/>
    </source>
</evidence>
<accession>A0ABR9IIB4</accession>
<evidence type="ECO:0000256" key="9">
    <source>
        <dbReference type="ARBA" id="ARBA00022516"/>
    </source>
</evidence>
<evidence type="ECO:0000313" key="20">
    <source>
        <dbReference type="EMBL" id="MBE1502906.1"/>
    </source>
</evidence>
<organism evidence="20 21">
    <name type="scientific">Rhizobium viscosum</name>
    <name type="common">Arthrobacter viscosus</name>
    <dbReference type="NCBI Taxonomy" id="1673"/>
    <lineage>
        <taxon>Bacteria</taxon>
        <taxon>Pseudomonadati</taxon>
        <taxon>Pseudomonadota</taxon>
        <taxon>Alphaproteobacteria</taxon>
        <taxon>Hyphomicrobiales</taxon>
        <taxon>Rhizobiaceae</taxon>
        <taxon>Rhizobium/Agrobacterium group</taxon>
        <taxon>Rhizobium</taxon>
    </lineage>
</organism>
<keyword evidence="9" id="KW-0444">Lipid biosynthesis</keyword>
<evidence type="ECO:0000256" key="18">
    <source>
        <dbReference type="RuleBase" id="RU003938"/>
    </source>
</evidence>
<name>A0ABR9IIB4_RHIVS</name>
<keyword evidence="15 19" id="KW-0472">Membrane</keyword>
<comment type="pathway">
    <text evidence="3 18">Phospholipid metabolism; CDP-diacylglycerol biosynthesis; CDP-diacylglycerol from sn-glycerol 3-phosphate: step 3/3.</text>
</comment>
<dbReference type="GO" id="GO:0004605">
    <property type="term" value="F:phosphatidate cytidylyltransferase activity"/>
    <property type="evidence" value="ECO:0007669"/>
    <property type="project" value="UniProtKB-EC"/>
</dbReference>
<dbReference type="EC" id="2.7.7.41" evidence="6 18"/>
<feature type="transmembrane region" description="Helical" evidence="19">
    <location>
        <begin position="64"/>
        <end position="97"/>
    </location>
</feature>
<dbReference type="Pfam" id="PF01148">
    <property type="entry name" value="CTP_transf_1"/>
    <property type="match status" value="1"/>
</dbReference>
<keyword evidence="13 19" id="KW-1133">Transmembrane helix</keyword>
<proteinExistence type="inferred from homology"/>
<evidence type="ECO:0000256" key="7">
    <source>
        <dbReference type="ARBA" id="ARBA00019373"/>
    </source>
</evidence>
<keyword evidence="12 18" id="KW-0548">Nucleotidyltransferase</keyword>
<keyword evidence="8" id="KW-1003">Cell membrane</keyword>
<dbReference type="EMBL" id="JADBEC010000001">
    <property type="protein sequence ID" value="MBE1502906.1"/>
    <property type="molecule type" value="Genomic_DNA"/>
</dbReference>
<evidence type="ECO:0000256" key="17">
    <source>
        <dbReference type="ARBA" id="ARBA00023264"/>
    </source>
</evidence>
<evidence type="ECO:0000256" key="1">
    <source>
        <dbReference type="ARBA" id="ARBA00001698"/>
    </source>
</evidence>
<evidence type="ECO:0000256" key="5">
    <source>
        <dbReference type="ARBA" id="ARBA00010185"/>
    </source>
</evidence>
<comment type="subcellular location">
    <subcellularLocation>
        <location evidence="2">Cell membrane</location>
        <topology evidence="2">Multi-pass membrane protein</topology>
    </subcellularLocation>
</comment>
<comment type="catalytic activity">
    <reaction evidence="1 18">
        <text>a 1,2-diacyl-sn-glycero-3-phosphate + CTP + H(+) = a CDP-1,2-diacyl-sn-glycerol + diphosphate</text>
        <dbReference type="Rhea" id="RHEA:16229"/>
        <dbReference type="ChEBI" id="CHEBI:15378"/>
        <dbReference type="ChEBI" id="CHEBI:33019"/>
        <dbReference type="ChEBI" id="CHEBI:37563"/>
        <dbReference type="ChEBI" id="CHEBI:58332"/>
        <dbReference type="ChEBI" id="CHEBI:58608"/>
        <dbReference type="EC" id="2.7.7.41"/>
    </reaction>
</comment>
<dbReference type="InterPro" id="IPR000374">
    <property type="entry name" value="PC_trans"/>
</dbReference>
<evidence type="ECO:0000256" key="4">
    <source>
        <dbReference type="ARBA" id="ARBA00005189"/>
    </source>
</evidence>
<evidence type="ECO:0000313" key="21">
    <source>
        <dbReference type="Proteomes" id="UP000620262"/>
    </source>
</evidence>
<keyword evidence="16" id="KW-0594">Phospholipid biosynthesis</keyword>
<feature type="transmembrane region" description="Helical" evidence="19">
    <location>
        <begin position="171"/>
        <end position="191"/>
    </location>
</feature>
<evidence type="ECO:0000256" key="6">
    <source>
        <dbReference type="ARBA" id="ARBA00012487"/>
    </source>
</evidence>
<feature type="transmembrane region" description="Helical" evidence="19">
    <location>
        <begin position="104"/>
        <end position="122"/>
    </location>
</feature>
<evidence type="ECO:0000256" key="10">
    <source>
        <dbReference type="ARBA" id="ARBA00022679"/>
    </source>
</evidence>
<evidence type="ECO:0000256" key="8">
    <source>
        <dbReference type="ARBA" id="ARBA00022475"/>
    </source>
</evidence>
<evidence type="ECO:0000256" key="15">
    <source>
        <dbReference type="ARBA" id="ARBA00023136"/>
    </source>
</evidence>
<evidence type="ECO:0000256" key="19">
    <source>
        <dbReference type="SAM" id="Phobius"/>
    </source>
</evidence>
<keyword evidence="14" id="KW-0443">Lipid metabolism</keyword>
<comment type="pathway">
    <text evidence="4">Lipid metabolism.</text>
</comment>
<dbReference type="PANTHER" id="PTHR46382:SF1">
    <property type="entry name" value="PHOSPHATIDATE CYTIDYLYLTRANSFERASE"/>
    <property type="match status" value="1"/>
</dbReference>
<evidence type="ECO:0000256" key="2">
    <source>
        <dbReference type="ARBA" id="ARBA00004651"/>
    </source>
</evidence>
<evidence type="ECO:0000256" key="12">
    <source>
        <dbReference type="ARBA" id="ARBA00022695"/>
    </source>
</evidence>
<dbReference type="Proteomes" id="UP000620262">
    <property type="component" value="Unassembled WGS sequence"/>
</dbReference>
<keyword evidence="11 18" id="KW-0812">Transmembrane</keyword>
<evidence type="ECO:0000256" key="11">
    <source>
        <dbReference type="ARBA" id="ARBA00022692"/>
    </source>
</evidence>
<evidence type="ECO:0000256" key="13">
    <source>
        <dbReference type="ARBA" id="ARBA00022989"/>
    </source>
</evidence>
<dbReference type="PANTHER" id="PTHR46382">
    <property type="entry name" value="PHOSPHATIDATE CYTIDYLYLTRANSFERASE"/>
    <property type="match status" value="1"/>
</dbReference>
<feature type="transmembrane region" description="Helical" evidence="19">
    <location>
        <begin position="12"/>
        <end position="44"/>
    </location>
</feature>
<reference evidence="20 21" key="1">
    <citation type="submission" date="2020-10" db="EMBL/GenBank/DDBJ databases">
        <title>Sequencing the genomes of 1000 actinobacteria strains.</title>
        <authorList>
            <person name="Klenk H.-P."/>
        </authorList>
    </citation>
    <scope>NUCLEOTIDE SEQUENCE [LARGE SCALE GENOMIC DNA]</scope>
    <source>
        <strain evidence="20 21">DSM 7307</strain>
    </source>
</reference>
<feature type="transmembrane region" description="Helical" evidence="19">
    <location>
        <begin position="128"/>
        <end position="150"/>
    </location>
</feature>
<keyword evidence="10 18" id="KW-0808">Transferase</keyword>
<evidence type="ECO:0000256" key="14">
    <source>
        <dbReference type="ARBA" id="ARBA00023098"/>
    </source>
</evidence>
<protein>
    <recommendedName>
        <fullName evidence="7 18">Phosphatidate cytidylyltransferase</fullName>
        <ecNumber evidence="6 18">2.7.7.41</ecNumber>
    </recommendedName>
</protein>
<keyword evidence="17" id="KW-1208">Phospholipid metabolism</keyword>
<sequence>MMKQELKLRIVSGLILAIIILAATWYGGFIFRIVAAAIALLIYYEWSTITGIARDRVTNMLGWVGEVLLALLVLAGAFEYALGMLIALTALGIAMIFLHRASRWFAPGLLYAGGTGLALAAIRGDEPLGLYAMLFIFAVVWATDILAYFVGRALGGPKLAPRISPGKTWSGAVGGAISAVVAGAAVVHFLVPEALDRAAVIALVLSVFSQSGDLFESFIKRKFGVKDSSRLIPGHGGVMDRVDGLIFACFSAFLLAGLFSLIKGGGTTSLGAALFGL</sequence>
<comment type="similarity">
    <text evidence="5 18">Belongs to the CDS family.</text>
</comment>
<comment type="caution">
    <text evidence="20">The sequence shown here is derived from an EMBL/GenBank/DDBJ whole genome shotgun (WGS) entry which is preliminary data.</text>
</comment>
<dbReference type="PROSITE" id="PS01315">
    <property type="entry name" value="CDS"/>
    <property type="match status" value="1"/>
</dbReference>
<keyword evidence="21" id="KW-1185">Reference proteome</keyword>
<feature type="transmembrane region" description="Helical" evidence="19">
    <location>
        <begin position="240"/>
        <end position="262"/>
    </location>
</feature>
<gene>
    <name evidence="20" type="ORF">H4W29_000087</name>
</gene>
<evidence type="ECO:0000256" key="3">
    <source>
        <dbReference type="ARBA" id="ARBA00005119"/>
    </source>
</evidence>